<keyword evidence="2" id="KW-0677">Repeat</keyword>
<evidence type="ECO:0000256" key="2">
    <source>
        <dbReference type="ARBA" id="ARBA00022737"/>
    </source>
</evidence>
<keyword evidence="1" id="KW-0880">Kelch repeat</keyword>
<dbReference type="Gene3D" id="2.120.10.80">
    <property type="entry name" value="Kelch-type beta propeller"/>
    <property type="match status" value="1"/>
</dbReference>
<dbReference type="PANTHER" id="PTHR24412:SF489">
    <property type="entry name" value="RING FINGER DOMAIN AND KELCH REPEAT-CONTAINING PROTEIN DDB_G0271372"/>
    <property type="match status" value="1"/>
</dbReference>
<feature type="signal peptide" evidence="3">
    <location>
        <begin position="1"/>
        <end position="18"/>
    </location>
</feature>
<sequence length="342" mass="37928">MRILVVILVGVYAACATAFTPLVRSTGTSTISSHWRLEPNLSTTSRYENCAFEFDGQLFFMFGRDRNPLPISVYDPVNQSWTEYDVAPFQAHHIQCAPDRGQVVVGGAFGQGAFPEEKPLNDVYIYRPRLKRFRLVTQMPTGRSRGSCGVGVYGRKWYFAGGSLLGHGQGLNYTTSFFDEFDPETSTWTIMPDLPHPRDHGGVVIYETRLFFLGGQIGGAPDFWSRPVKAIDVFDFSSWQWSTIGQSRFAHGGISPAMWGNIICFGGGEYGNLSRRSTEFVDASSLHLLPAVKYMANTGGRHGFQMVAWNGSFYAGAGAVGQLIGRDIKLNNIERLEWNSAS</sequence>
<reference evidence="4" key="1">
    <citation type="submission" date="2021-01" db="EMBL/GenBank/DDBJ databases">
        <authorList>
            <person name="Corre E."/>
            <person name="Pelletier E."/>
            <person name="Niang G."/>
            <person name="Scheremetjew M."/>
            <person name="Finn R."/>
            <person name="Kale V."/>
            <person name="Holt S."/>
            <person name="Cochrane G."/>
            <person name="Meng A."/>
            <person name="Brown T."/>
            <person name="Cohen L."/>
        </authorList>
    </citation>
    <scope>NUCLEOTIDE SEQUENCE</scope>
    <source>
        <strain evidence="4">SAG 36.94</strain>
    </source>
</reference>
<feature type="chain" id="PRO_5030818510" description="Kelch repeat-containing protein" evidence="3">
    <location>
        <begin position="19"/>
        <end position="342"/>
    </location>
</feature>
<gene>
    <name evidence="4" type="ORF">CCAE0312_LOCUS5611</name>
</gene>
<organism evidence="4">
    <name type="scientific">Compsopogon caeruleus</name>
    <dbReference type="NCBI Taxonomy" id="31354"/>
    <lineage>
        <taxon>Eukaryota</taxon>
        <taxon>Rhodophyta</taxon>
        <taxon>Compsopogonophyceae</taxon>
        <taxon>Compsopogonales</taxon>
        <taxon>Compsopogonaceae</taxon>
        <taxon>Compsopogon</taxon>
    </lineage>
</organism>
<keyword evidence="3" id="KW-0732">Signal</keyword>
<proteinExistence type="predicted"/>
<dbReference type="AlphaFoldDB" id="A0A7S1XF95"/>
<evidence type="ECO:0000256" key="1">
    <source>
        <dbReference type="ARBA" id="ARBA00022441"/>
    </source>
</evidence>
<dbReference type="PANTHER" id="PTHR24412">
    <property type="entry name" value="KELCH PROTEIN"/>
    <property type="match status" value="1"/>
</dbReference>
<dbReference type="EMBL" id="HBGH01010191">
    <property type="protein sequence ID" value="CAD9233525.1"/>
    <property type="molecule type" value="Transcribed_RNA"/>
</dbReference>
<accession>A0A7S1XF95</accession>
<evidence type="ECO:0000313" key="4">
    <source>
        <dbReference type="EMBL" id="CAD9233525.1"/>
    </source>
</evidence>
<evidence type="ECO:0000256" key="3">
    <source>
        <dbReference type="SAM" id="SignalP"/>
    </source>
</evidence>
<dbReference type="SUPFAM" id="SSF117281">
    <property type="entry name" value="Kelch motif"/>
    <property type="match status" value="1"/>
</dbReference>
<protein>
    <recommendedName>
        <fullName evidence="5">Kelch repeat-containing protein</fullName>
    </recommendedName>
</protein>
<dbReference type="InterPro" id="IPR015915">
    <property type="entry name" value="Kelch-typ_b-propeller"/>
</dbReference>
<name>A0A7S1XF95_9RHOD</name>
<evidence type="ECO:0008006" key="5">
    <source>
        <dbReference type="Google" id="ProtNLM"/>
    </source>
</evidence>